<accession>A0AAV1A7Z2</accession>
<evidence type="ECO:0000256" key="1">
    <source>
        <dbReference type="SAM" id="SignalP"/>
    </source>
</evidence>
<keyword evidence="1" id="KW-0732">Signal</keyword>
<feature type="signal peptide" evidence="1">
    <location>
        <begin position="1"/>
        <end position="19"/>
    </location>
</feature>
<organism evidence="2 3">
    <name type="scientific">Vicia faba</name>
    <name type="common">Broad bean</name>
    <name type="synonym">Faba vulgaris</name>
    <dbReference type="NCBI Taxonomy" id="3906"/>
    <lineage>
        <taxon>Eukaryota</taxon>
        <taxon>Viridiplantae</taxon>
        <taxon>Streptophyta</taxon>
        <taxon>Embryophyta</taxon>
        <taxon>Tracheophyta</taxon>
        <taxon>Spermatophyta</taxon>
        <taxon>Magnoliopsida</taxon>
        <taxon>eudicotyledons</taxon>
        <taxon>Gunneridae</taxon>
        <taxon>Pentapetalae</taxon>
        <taxon>rosids</taxon>
        <taxon>fabids</taxon>
        <taxon>Fabales</taxon>
        <taxon>Fabaceae</taxon>
        <taxon>Papilionoideae</taxon>
        <taxon>50 kb inversion clade</taxon>
        <taxon>NPAAA clade</taxon>
        <taxon>Hologalegina</taxon>
        <taxon>IRL clade</taxon>
        <taxon>Fabeae</taxon>
        <taxon>Vicia</taxon>
    </lineage>
</organism>
<protein>
    <submittedName>
        <fullName evidence="2">Uncharacterized protein</fullName>
    </submittedName>
</protein>
<feature type="chain" id="PRO_5043404416" evidence="1">
    <location>
        <begin position="20"/>
        <end position="163"/>
    </location>
</feature>
<dbReference type="AlphaFoldDB" id="A0AAV1A7Z2"/>
<evidence type="ECO:0000313" key="2">
    <source>
        <dbReference type="EMBL" id="CAI8605753.1"/>
    </source>
</evidence>
<gene>
    <name evidence="2" type="ORF">VFH_III197640</name>
</gene>
<sequence>MKFLLSLLHLSNLPGRAQISVEAARFGLDGGEHAATLTKREIGEEFNTRNEFNVISGVNCGIFHFFRTTVWQGANGRIDRKTMGEKAFKNRNGANVRVPALIFRFIMTWFDIESASISKITGLGLHSDSNIKNDCNMALHLLCTASIWKWDLENQHMYGVGDC</sequence>
<keyword evidence="3" id="KW-1185">Reference proteome</keyword>
<evidence type="ECO:0000313" key="3">
    <source>
        <dbReference type="Proteomes" id="UP001157006"/>
    </source>
</evidence>
<name>A0AAV1A7Z2_VICFA</name>
<dbReference type="Proteomes" id="UP001157006">
    <property type="component" value="Chromosome 3"/>
</dbReference>
<reference evidence="2 3" key="1">
    <citation type="submission" date="2023-01" db="EMBL/GenBank/DDBJ databases">
        <authorList>
            <person name="Kreplak J."/>
        </authorList>
    </citation>
    <scope>NUCLEOTIDE SEQUENCE [LARGE SCALE GENOMIC DNA]</scope>
</reference>
<dbReference type="EMBL" id="OX451738">
    <property type="protein sequence ID" value="CAI8605753.1"/>
    <property type="molecule type" value="Genomic_DNA"/>
</dbReference>
<proteinExistence type="predicted"/>